<dbReference type="InterPro" id="IPR009730">
    <property type="entry name" value="MFAP1_C"/>
</dbReference>
<protein>
    <submittedName>
        <fullName evidence="3">Microfibril-associated protein, putative</fullName>
    </submittedName>
</protein>
<dbReference type="GO" id="GO:0000398">
    <property type="term" value="P:mRNA splicing, via spliceosome"/>
    <property type="evidence" value="ECO:0000318"/>
    <property type="project" value="GO_Central"/>
</dbReference>
<dbReference type="STRING" id="3988.B9SI69"/>
<feature type="compositionally biased region" description="Basic and acidic residues" evidence="1">
    <location>
        <begin position="119"/>
        <end position="148"/>
    </location>
</feature>
<gene>
    <name evidence="3" type="ORF">RCOM_1321210</name>
</gene>
<feature type="compositionally biased region" description="Acidic residues" evidence="1">
    <location>
        <begin position="79"/>
        <end position="91"/>
    </location>
</feature>
<dbReference type="eggNOG" id="KOG1425">
    <property type="taxonomic scope" value="Eukaryota"/>
</dbReference>
<keyword evidence="4" id="KW-1185">Reference proteome</keyword>
<dbReference type="Pfam" id="PF06991">
    <property type="entry name" value="MFAP1"/>
    <property type="match status" value="2"/>
</dbReference>
<name>B9SI69_RICCO</name>
<feature type="compositionally biased region" description="Acidic residues" evidence="1">
    <location>
        <begin position="46"/>
        <end position="64"/>
    </location>
</feature>
<evidence type="ECO:0000313" key="4">
    <source>
        <dbReference type="Proteomes" id="UP000008311"/>
    </source>
</evidence>
<accession>B9SI69</accession>
<proteinExistence type="predicted"/>
<feature type="compositionally biased region" description="Basic and acidic residues" evidence="1">
    <location>
        <begin position="178"/>
        <end position="187"/>
    </location>
</feature>
<feature type="domain" description="Micro-fibrillar-associated protein 1 C-terminal" evidence="2">
    <location>
        <begin position="180"/>
        <end position="263"/>
    </location>
</feature>
<feature type="region of interest" description="Disordered" evidence="1">
    <location>
        <begin position="119"/>
        <end position="160"/>
    </location>
</feature>
<evidence type="ECO:0000256" key="1">
    <source>
        <dbReference type="SAM" id="MobiDB-lite"/>
    </source>
</evidence>
<feature type="domain" description="Micro-fibrillar-associated protein 1 C-terminal" evidence="2">
    <location>
        <begin position="96"/>
        <end position="179"/>
    </location>
</feature>
<dbReference type="InterPro" id="IPR033194">
    <property type="entry name" value="MFAP1"/>
</dbReference>
<dbReference type="EMBL" id="EQ973969">
    <property type="protein sequence ID" value="EEF36671.1"/>
    <property type="molecule type" value="Genomic_DNA"/>
</dbReference>
<dbReference type="PANTHER" id="PTHR15327">
    <property type="entry name" value="MICROFIBRIL-ASSOCIATED PROTEIN"/>
    <property type="match status" value="1"/>
</dbReference>
<dbReference type="GO" id="GO:0005684">
    <property type="term" value="C:U2-type spliceosomal complex"/>
    <property type="evidence" value="ECO:0000318"/>
    <property type="project" value="GO_Central"/>
</dbReference>
<dbReference type="Proteomes" id="UP000008311">
    <property type="component" value="Unassembled WGS sequence"/>
</dbReference>
<feature type="region of interest" description="Disordered" evidence="1">
    <location>
        <begin position="44"/>
        <end position="100"/>
    </location>
</feature>
<evidence type="ECO:0000313" key="3">
    <source>
        <dbReference type="EMBL" id="EEF36671.1"/>
    </source>
</evidence>
<feature type="region of interest" description="Disordered" evidence="1">
    <location>
        <begin position="177"/>
        <end position="197"/>
    </location>
</feature>
<dbReference type="AlphaFoldDB" id="B9SI69"/>
<organism evidence="3 4">
    <name type="scientific">Ricinus communis</name>
    <name type="common">Castor bean</name>
    <dbReference type="NCBI Taxonomy" id="3988"/>
    <lineage>
        <taxon>Eukaryota</taxon>
        <taxon>Viridiplantae</taxon>
        <taxon>Streptophyta</taxon>
        <taxon>Embryophyta</taxon>
        <taxon>Tracheophyta</taxon>
        <taxon>Spermatophyta</taxon>
        <taxon>Magnoliopsida</taxon>
        <taxon>eudicotyledons</taxon>
        <taxon>Gunneridae</taxon>
        <taxon>Pentapetalae</taxon>
        <taxon>rosids</taxon>
        <taxon>fabids</taxon>
        <taxon>Malpighiales</taxon>
        <taxon>Euphorbiaceae</taxon>
        <taxon>Acalyphoideae</taxon>
        <taxon>Acalypheae</taxon>
        <taxon>Ricinus</taxon>
    </lineage>
</organism>
<sequence>MDSYSDVWLRPRLYDPRLRRLAQTKVDNRDEVIADHRRIRQAEIISTEEEETRQQGMEEDDEVALEEKRRLIKEKLREEEEEEDEEDEEESEYKIDSEEDMKRKTMVRHILVPKTERKTIAERERLEGEERAREEKARRKLEERKAETRQMLVKDMQKEELTQKNLKMEAAVADVDVDNERRREGSGRGKIPNLLHHQRRSGVFMQRDYHKDAFFQNECDDRAATAGSDDIFRRDFSAATGEDKMDKSIIPEVMQVKHFGRRG</sequence>
<evidence type="ECO:0000259" key="2">
    <source>
        <dbReference type="Pfam" id="PF06991"/>
    </source>
</evidence>
<feature type="compositionally biased region" description="Basic and acidic residues" evidence="1">
    <location>
        <begin position="65"/>
        <end position="78"/>
    </location>
</feature>
<dbReference type="InParanoid" id="B9SI69"/>
<reference evidence="4" key="1">
    <citation type="journal article" date="2010" name="Nat. Biotechnol.">
        <title>Draft genome sequence of the oilseed species Ricinus communis.</title>
        <authorList>
            <person name="Chan A.P."/>
            <person name="Crabtree J."/>
            <person name="Zhao Q."/>
            <person name="Lorenzi H."/>
            <person name="Orvis J."/>
            <person name="Puiu D."/>
            <person name="Melake-Berhan A."/>
            <person name="Jones K.M."/>
            <person name="Redman J."/>
            <person name="Chen G."/>
            <person name="Cahoon E.B."/>
            <person name="Gedil M."/>
            <person name="Stanke M."/>
            <person name="Haas B.J."/>
            <person name="Wortman J.R."/>
            <person name="Fraser-Liggett C.M."/>
            <person name="Ravel J."/>
            <person name="Rabinowicz P.D."/>
        </authorList>
    </citation>
    <scope>NUCLEOTIDE SEQUENCE [LARGE SCALE GENOMIC DNA]</scope>
    <source>
        <strain evidence="4">cv. Hale</strain>
    </source>
</reference>